<accession>A0ABV4CWE2</accession>
<name>A0ABV4CWE2_9BACT</name>
<evidence type="ECO:0000256" key="1">
    <source>
        <dbReference type="PROSITE-ProRule" id="PRU00339"/>
    </source>
</evidence>
<gene>
    <name evidence="2" type="ORF">AAK873_02150</name>
</gene>
<dbReference type="InterPro" id="IPR019734">
    <property type="entry name" value="TPR_rpt"/>
</dbReference>
<dbReference type="SMART" id="SM00028">
    <property type="entry name" value="TPR"/>
    <property type="match status" value="4"/>
</dbReference>
<dbReference type="PROSITE" id="PS50005">
    <property type="entry name" value="TPR"/>
    <property type="match status" value="2"/>
</dbReference>
<feature type="repeat" description="TPR" evidence="1">
    <location>
        <begin position="529"/>
        <end position="562"/>
    </location>
</feature>
<keyword evidence="3" id="KW-1185">Reference proteome</keyword>
<dbReference type="Proteomes" id="UP001565200">
    <property type="component" value="Unassembled WGS sequence"/>
</dbReference>
<reference evidence="2 3" key="1">
    <citation type="submission" date="2024-03" db="EMBL/GenBank/DDBJ databases">
        <title>Mouse gut bacterial collection (mGBC) of GemPharmatech.</title>
        <authorList>
            <person name="He Y."/>
            <person name="Dong L."/>
            <person name="Wu D."/>
            <person name="Gao X."/>
            <person name="Lin Z."/>
        </authorList>
    </citation>
    <scope>NUCLEOTIDE SEQUENCE [LARGE SCALE GENOMIC DNA]</scope>
    <source>
        <strain evidence="2 3">54-13</strain>
    </source>
</reference>
<organism evidence="2 3">
    <name type="scientific">Heminiphilus faecis</name>
    <dbReference type="NCBI Taxonomy" id="2601703"/>
    <lineage>
        <taxon>Bacteria</taxon>
        <taxon>Pseudomonadati</taxon>
        <taxon>Bacteroidota</taxon>
        <taxon>Bacteroidia</taxon>
        <taxon>Bacteroidales</taxon>
        <taxon>Muribaculaceae</taxon>
        <taxon>Heminiphilus</taxon>
    </lineage>
</organism>
<dbReference type="PANTHER" id="PTHR12558">
    <property type="entry name" value="CELL DIVISION CYCLE 16,23,27"/>
    <property type="match status" value="1"/>
</dbReference>
<evidence type="ECO:0000313" key="3">
    <source>
        <dbReference type="Proteomes" id="UP001565200"/>
    </source>
</evidence>
<dbReference type="PANTHER" id="PTHR12558:SF13">
    <property type="entry name" value="CELL DIVISION CYCLE PROTEIN 27 HOMOLOG"/>
    <property type="match status" value="1"/>
</dbReference>
<evidence type="ECO:0000313" key="2">
    <source>
        <dbReference type="EMBL" id="MEY8244419.1"/>
    </source>
</evidence>
<keyword evidence="1" id="KW-0802">TPR repeat</keyword>
<comment type="caution">
    <text evidence="2">The sequence shown here is derived from an EMBL/GenBank/DDBJ whole genome shotgun (WGS) entry which is preliminary data.</text>
</comment>
<dbReference type="SUPFAM" id="SSF48452">
    <property type="entry name" value="TPR-like"/>
    <property type="match status" value="1"/>
</dbReference>
<sequence>MKHASAENIPAKIESYVSRNRLRDAFQQLRSYSARLGDWRLTDEIDRLEQSYSMMLRYATQGVDDPGRSDIYASIVRGIYDMTDRISRDMTKPLSSSVYFSTLRYEAMQSDGNLPVLAERYRSLLSEMSIYNLVTGAENSPASRARTELEMLERRVFNQVWIAYPFSSDEENAVKMLFEAEEVPDYFREMLVSALMLGLTHYYDERRLLMLFDFYQLAGSSRISLIALCGALLAMFVNRNRITGIKVSQRIEVLRDVTSWHEDVKTVFLQFIRTRDTERINRKMMDELIPEMMKLRPDIAKRMRDITSMPDIVDMEENPEWQELLDRSGITDKIKELSKMQEDGGDVFMSTFSSLKGFPFFSEVANWFMPFNIEHTAVTGALGSELAAVGGIIQASPFLCDGDKFSFVFALSSVPAMQKKMMLSQFGAQNINELELRNAGLGTVSEEKNNLVNKYVQGVYRFFKLFRRKGDFNDPFSRPLNLLQLPQLVPDLTDLETLSVVSEFYFKRGYYDDAFHVFRMLADKMPPDAQLFQKMGYCMQQKGDIANALEYYEQAELLNADSLWTLRRLAACNRMLDRREQALQYYRRIEVKKPDDLNTALSIGHCLLELGQVKEALNYYYKVEFLDNKSTRAWRPVAWASFVAGEYERSRVYYEKVLGDAPSANDYLNMGHLNLVTGDIKEAINYYNLSIDNDNGDAEKFISRFKEDEHYLTDAGVAPALLPLVVDALLYSRD</sequence>
<evidence type="ECO:0008006" key="4">
    <source>
        <dbReference type="Google" id="ProtNLM"/>
    </source>
</evidence>
<dbReference type="Pfam" id="PF13181">
    <property type="entry name" value="TPR_8"/>
    <property type="match status" value="1"/>
</dbReference>
<protein>
    <recommendedName>
        <fullName evidence="4">Tetratricopeptide repeat protein</fullName>
    </recommendedName>
</protein>
<proteinExistence type="predicted"/>
<dbReference type="Gene3D" id="1.25.40.10">
    <property type="entry name" value="Tetratricopeptide repeat domain"/>
    <property type="match status" value="1"/>
</dbReference>
<dbReference type="InterPro" id="IPR011990">
    <property type="entry name" value="TPR-like_helical_dom_sf"/>
</dbReference>
<dbReference type="RefSeq" id="WP_121698289.1">
    <property type="nucleotide sequence ID" value="NZ_JBCLPP010000004.1"/>
</dbReference>
<feature type="repeat" description="TPR" evidence="1">
    <location>
        <begin position="664"/>
        <end position="697"/>
    </location>
</feature>
<dbReference type="EMBL" id="JBCLPP010000004">
    <property type="protein sequence ID" value="MEY8244419.1"/>
    <property type="molecule type" value="Genomic_DNA"/>
</dbReference>